<dbReference type="InterPro" id="IPR043502">
    <property type="entry name" value="DNA/RNA_pol_sf"/>
</dbReference>
<dbReference type="PANTHER" id="PTHR31635">
    <property type="entry name" value="REVERSE TRANSCRIPTASE DOMAIN-CONTAINING PROTEIN-RELATED"/>
    <property type="match status" value="1"/>
</dbReference>
<evidence type="ECO:0000313" key="1">
    <source>
        <dbReference type="Ensembl" id="ENSACAP00000033859.1"/>
    </source>
</evidence>
<reference evidence="1" key="1">
    <citation type="submission" date="2009-12" db="EMBL/GenBank/DDBJ databases">
        <title>The Genome Sequence of Anolis carolinensis (Green Anole Lizard).</title>
        <authorList>
            <consortium name="The Genome Sequencing Platform"/>
            <person name="Di Palma F."/>
            <person name="Alfoldi J."/>
            <person name="Heiman D."/>
            <person name="Young S."/>
            <person name="Grabherr M."/>
            <person name="Johnson J."/>
            <person name="Lander E.S."/>
            <person name="Lindblad-Toh K."/>
        </authorList>
    </citation>
    <scope>NUCLEOTIDE SEQUENCE [LARGE SCALE GENOMIC DNA]</scope>
    <source>
        <strain evidence="1">JBL SC #1</strain>
    </source>
</reference>
<dbReference type="Proteomes" id="UP000001646">
    <property type="component" value="Unplaced"/>
</dbReference>
<dbReference type="SUPFAM" id="SSF56672">
    <property type="entry name" value="DNA/RNA polymerases"/>
    <property type="match status" value="1"/>
</dbReference>
<organism evidence="1 2">
    <name type="scientific">Anolis carolinensis</name>
    <name type="common">Green anole</name>
    <name type="synonym">American chameleon</name>
    <dbReference type="NCBI Taxonomy" id="28377"/>
    <lineage>
        <taxon>Eukaryota</taxon>
        <taxon>Metazoa</taxon>
        <taxon>Chordata</taxon>
        <taxon>Craniata</taxon>
        <taxon>Vertebrata</taxon>
        <taxon>Euteleostomi</taxon>
        <taxon>Lepidosauria</taxon>
        <taxon>Squamata</taxon>
        <taxon>Bifurcata</taxon>
        <taxon>Unidentata</taxon>
        <taxon>Episquamata</taxon>
        <taxon>Toxicofera</taxon>
        <taxon>Iguania</taxon>
        <taxon>Dactyloidae</taxon>
        <taxon>Anolis</taxon>
    </lineage>
</organism>
<name>A0A803TF69_ANOCA</name>
<evidence type="ECO:0000313" key="2">
    <source>
        <dbReference type="Proteomes" id="UP000001646"/>
    </source>
</evidence>
<dbReference type="AlphaFoldDB" id="A0A803TF69"/>
<accession>A0A803TF69</accession>
<dbReference type="Ensembl" id="ENSACAT00000044959.1">
    <property type="protein sequence ID" value="ENSACAP00000033859.1"/>
    <property type="gene ID" value="ENSACAG00000042215.1"/>
</dbReference>
<sequence>MYLSDEEILGKFREFYTKLYKKEEIKLDDISEYLNTLKLQKISDSQREGLNKDITEDEIRNAIKSMKPNKAPGPDGFTLSFYKVLEDELVPFLVKIMNAALKDKVIPESWSKAEVIAIPKELSDPTDVRNYRPISLLNIDYKLFTTILLFAEILANRLQQILVKTLHGEQVGFLPGRHLSQIVRTVLDVIE</sequence>
<dbReference type="InParanoid" id="A0A803TF69"/>
<protein>
    <recommendedName>
        <fullName evidence="3">Reverse transcriptase domain-containing protein</fullName>
    </recommendedName>
</protein>
<reference evidence="1" key="2">
    <citation type="submission" date="2025-08" db="UniProtKB">
        <authorList>
            <consortium name="Ensembl"/>
        </authorList>
    </citation>
    <scope>IDENTIFICATION</scope>
</reference>
<dbReference type="GeneTree" id="ENSGT00940000163630"/>
<reference evidence="1" key="3">
    <citation type="submission" date="2025-09" db="UniProtKB">
        <authorList>
            <consortium name="Ensembl"/>
        </authorList>
    </citation>
    <scope>IDENTIFICATION</scope>
</reference>
<evidence type="ECO:0008006" key="3">
    <source>
        <dbReference type="Google" id="ProtNLM"/>
    </source>
</evidence>
<keyword evidence="2" id="KW-1185">Reference proteome</keyword>
<dbReference type="PANTHER" id="PTHR31635:SF196">
    <property type="entry name" value="REVERSE TRANSCRIPTASE DOMAIN-CONTAINING PROTEIN-RELATED"/>
    <property type="match status" value="1"/>
</dbReference>
<proteinExistence type="predicted"/>